<dbReference type="AlphaFoldDB" id="X6N447"/>
<sequence>MSSMEPVNLAGFLQQLTKSQNLTVSFDFVEASQEIEKQLKTLTKQLIQESVKFTTHSLRTKMTATDLVCALTLHNEKQSDTEWEEKEKTIKEETSASAPMKRQRKRQRQRQPQKQSQQQDTDLKLDTLPNISVASSDPKILAFLRSDDTSPTEMYYIY</sequence>
<dbReference type="EMBL" id="ASPP01012949">
    <property type="protein sequence ID" value="ETO20087.1"/>
    <property type="molecule type" value="Genomic_DNA"/>
</dbReference>
<evidence type="ECO:0000256" key="1">
    <source>
        <dbReference type="SAM" id="MobiDB-lite"/>
    </source>
</evidence>
<dbReference type="Proteomes" id="UP000023152">
    <property type="component" value="Unassembled WGS sequence"/>
</dbReference>
<evidence type="ECO:0000259" key="2">
    <source>
        <dbReference type="Pfam" id="PF02969"/>
    </source>
</evidence>
<evidence type="ECO:0000313" key="3">
    <source>
        <dbReference type="EMBL" id="ETO20087.1"/>
    </source>
</evidence>
<organism evidence="3 4">
    <name type="scientific">Reticulomyxa filosa</name>
    <dbReference type="NCBI Taxonomy" id="46433"/>
    <lineage>
        <taxon>Eukaryota</taxon>
        <taxon>Sar</taxon>
        <taxon>Rhizaria</taxon>
        <taxon>Retaria</taxon>
        <taxon>Foraminifera</taxon>
        <taxon>Monothalamids</taxon>
        <taxon>Reticulomyxidae</taxon>
        <taxon>Reticulomyxa</taxon>
    </lineage>
</organism>
<feature type="compositionally biased region" description="Basic and acidic residues" evidence="1">
    <location>
        <begin position="77"/>
        <end position="94"/>
    </location>
</feature>
<dbReference type="GO" id="GO:0046982">
    <property type="term" value="F:protein heterodimerization activity"/>
    <property type="evidence" value="ECO:0007669"/>
    <property type="project" value="InterPro"/>
</dbReference>
<feature type="region of interest" description="Disordered" evidence="1">
    <location>
        <begin position="77"/>
        <end position="130"/>
    </location>
</feature>
<dbReference type="Gene3D" id="1.10.20.10">
    <property type="entry name" value="Histone, subunit A"/>
    <property type="match status" value="1"/>
</dbReference>
<feature type="domain" description="TATA box binding protein associated factor (TAF) histone-like fold" evidence="2">
    <location>
        <begin position="30"/>
        <end position="71"/>
    </location>
</feature>
<evidence type="ECO:0000313" key="4">
    <source>
        <dbReference type="Proteomes" id="UP000023152"/>
    </source>
</evidence>
<protein>
    <recommendedName>
        <fullName evidence="2">TATA box binding protein associated factor (TAF) histone-like fold domain-containing protein</fullName>
    </recommendedName>
</protein>
<gene>
    <name evidence="3" type="ORF">RFI_17130</name>
</gene>
<keyword evidence="4" id="KW-1185">Reference proteome</keyword>
<dbReference type="InterPro" id="IPR004823">
    <property type="entry name" value="TAF_TATA-bd_Histone-like_dom"/>
</dbReference>
<feature type="non-terminal residue" evidence="3">
    <location>
        <position position="158"/>
    </location>
</feature>
<dbReference type="InterPro" id="IPR009072">
    <property type="entry name" value="Histone-fold"/>
</dbReference>
<proteinExistence type="predicted"/>
<comment type="caution">
    <text evidence="3">The sequence shown here is derived from an EMBL/GenBank/DDBJ whole genome shotgun (WGS) entry which is preliminary data.</text>
</comment>
<feature type="compositionally biased region" description="Basic residues" evidence="1">
    <location>
        <begin position="101"/>
        <end position="111"/>
    </location>
</feature>
<name>X6N447_RETFI</name>
<reference evidence="3 4" key="1">
    <citation type="journal article" date="2013" name="Curr. Biol.">
        <title>The Genome of the Foraminiferan Reticulomyxa filosa.</title>
        <authorList>
            <person name="Glockner G."/>
            <person name="Hulsmann N."/>
            <person name="Schleicher M."/>
            <person name="Noegel A.A."/>
            <person name="Eichinger L."/>
            <person name="Gallinger C."/>
            <person name="Pawlowski J."/>
            <person name="Sierra R."/>
            <person name="Euteneuer U."/>
            <person name="Pillet L."/>
            <person name="Moustafa A."/>
            <person name="Platzer M."/>
            <person name="Groth M."/>
            <person name="Szafranski K."/>
            <person name="Schliwa M."/>
        </authorList>
    </citation>
    <scope>NUCLEOTIDE SEQUENCE [LARGE SCALE GENOMIC DNA]</scope>
</reference>
<accession>X6N447</accession>
<dbReference type="Pfam" id="PF02969">
    <property type="entry name" value="TAF"/>
    <property type="match status" value="1"/>
</dbReference>